<dbReference type="InterPro" id="IPR003776">
    <property type="entry name" value="YcaO-like_dom"/>
</dbReference>
<dbReference type="Proteomes" id="UP000271548">
    <property type="component" value="Unassembled WGS sequence"/>
</dbReference>
<dbReference type="Pfam" id="PF02624">
    <property type="entry name" value="YcaO"/>
    <property type="match status" value="1"/>
</dbReference>
<protein>
    <recommendedName>
        <fullName evidence="2">YcaO domain-containing protein</fullName>
    </recommendedName>
</protein>
<dbReference type="EMBL" id="RAZS01000003">
    <property type="protein sequence ID" value="RKN20970.1"/>
    <property type="molecule type" value="Genomic_DNA"/>
</dbReference>
<accession>A0ABX9RC08</accession>
<feature type="region of interest" description="Disordered" evidence="1">
    <location>
        <begin position="624"/>
        <end position="658"/>
    </location>
</feature>
<evidence type="ECO:0000259" key="2">
    <source>
        <dbReference type="PROSITE" id="PS51664"/>
    </source>
</evidence>
<evidence type="ECO:0000313" key="3">
    <source>
        <dbReference type="EMBL" id="RKN20970.1"/>
    </source>
</evidence>
<feature type="compositionally biased region" description="Pro residues" evidence="1">
    <location>
        <begin position="624"/>
        <end position="634"/>
    </location>
</feature>
<dbReference type="RefSeq" id="WP_147437377.1">
    <property type="nucleotide sequence ID" value="NZ_RAZS01000003.1"/>
</dbReference>
<reference evidence="3 4" key="1">
    <citation type="submission" date="2018-09" db="EMBL/GenBank/DDBJ databases">
        <title>Micromonospora sp. nov. MS1-9, isolated from a root of Musa sp.</title>
        <authorList>
            <person name="Kuncharoen N."/>
            <person name="Kudo T."/>
            <person name="Ohkuma M."/>
            <person name="Yuki M."/>
            <person name="Tanasupawat S."/>
        </authorList>
    </citation>
    <scope>NUCLEOTIDE SEQUENCE [LARGE SCALE GENOMIC DNA]</scope>
    <source>
        <strain evidence="3 4">NGC1-4</strain>
    </source>
</reference>
<evidence type="ECO:0000313" key="4">
    <source>
        <dbReference type="Proteomes" id="UP000271548"/>
    </source>
</evidence>
<sequence length="701" mass="74282">MNGQPETMGLLLRPDTYYTRSEDGLYLLTYEGPVVVGGDSAYPLLARLAPYLDGRYSLADLTAKLTGPRRDMVRQLITMLVEKGAITPYGQASPAGTEQVDDHHGEISFLNHLTDSAPQAFREYRGETVAVVGPADLVPAVAVAALRSGLSQVRLVAPEPAEGWDTLLADVERGRRDPAQRVTRTHLDAEADAAAVTSALHGANLVLHMCDRPAVDQVRLLEQVCAASRADLFQALMMGDGVWFLSSGPRAGTGTRWSSVARRHRARHGAGAARSAQLDGTTRRVAATQLLSRAFRTATGAARPEPAGVTRLDEASLSSEAHCVVPHPFEAAAEDPTAEAVRGRIAQRRAAAPLDPEIFSRRAAGCMDDRVGVFGRPAEGDFGQLPLHVCEIEVPDPVGLLGEGSVPLRVFGTGVDFAAARLAAGLHAFSAYGALMLDPRRLVGIDDEPLFADDVDPDLALRDDGVRAGYLPGIALTDGRSRLVPVARAFPALRSVDRARPLPPGIASAYSWQEAVTAGVLGQVRRLTLEEMVAAPRLFPGIDVDAVALDPVGRRYREILAAVGESLLVLDITGTLAVPTVFCRVGPEARGCASGLSVAEAVRDALAEAVLSYQSSLHGQPVYAPPPIPVPSSPAPSIQARAPASPPGPDRRPDPDPLDLDAVVVALTAHGREPVAVPLDHDPEVSAMMSNTVHVVVTHDR</sequence>
<feature type="domain" description="YcaO" evidence="2">
    <location>
        <begin position="412"/>
        <end position="701"/>
    </location>
</feature>
<evidence type="ECO:0000256" key="1">
    <source>
        <dbReference type="SAM" id="MobiDB-lite"/>
    </source>
</evidence>
<dbReference type="PROSITE" id="PS51664">
    <property type="entry name" value="YCAO"/>
    <property type="match status" value="1"/>
</dbReference>
<comment type="caution">
    <text evidence="3">The sequence shown here is derived from an EMBL/GenBank/DDBJ whole genome shotgun (WGS) entry which is preliminary data.</text>
</comment>
<gene>
    <name evidence="3" type="ORF">D7147_09175</name>
</gene>
<organism evidence="3 4">
    <name type="scientific">Micromonospora musae</name>
    <dbReference type="NCBI Taxonomy" id="1894970"/>
    <lineage>
        <taxon>Bacteria</taxon>
        <taxon>Bacillati</taxon>
        <taxon>Actinomycetota</taxon>
        <taxon>Actinomycetes</taxon>
        <taxon>Micromonosporales</taxon>
        <taxon>Micromonosporaceae</taxon>
        <taxon>Micromonospora</taxon>
    </lineage>
</organism>
<proteinExistence type="predicted"/>
<keyword evidence="4" id="KW-1185">Reference proteome</keyword>
<name>A0ABX9RC08_9ACTN</name>